<feature type="non-terminal residue" evidence="1">
    <location>
        <position position="1"/>
    </location>
</feature>
<keyword evidence="2" id="KW-1185">Reference proteome</keyword>
<comment type="caution">
    <text evidence="1">The sequence shown here is derived from an EMBL/GenBank/DDBJ whole genome shotgun (WGS) entry which is preliminary data.</text>
</comment>
<evidence type="ECO:0000313" key="1">
    <source>
        <dbReference type="EMBL" id="CAG8655723.1"/>
    </source>
</evidence>
<reference evidence="1" key="1">
    <citation type="submission" date="2021-06" db="EMBL/GenBank/DDBJ databases">
        <authorList>
            <person name="Kallberg Y."/>
            <person name="Tangrot J."/>
            <person name="Rosling A."/>
        </authorList>
    </citation>
    <scope>NUCLEOTIDE SEQUENCE</scope>
    <source>
        <strain evidence="1">IL203A</strain>
    </source>
</reference>
<proteinExistence type="predicted"/>
<name>A0ACA9NGD5_9GLOM</name>
<dbReference type="Proteomes" id="UP000789702">
    <property type="component" value="Unassembled WGS sequence"/>
</dbReference>
<organism evidence="1 2">
    <name type="scientific">Dentiscutata heterogama</name>
    <dbReference type="NCBI Taxonomy" id="1316150"/>
    <lineage>
        <taxon>Eukaryota</taxon>
        <taxon>Fungi</taxon>
        <taxon>Fungi incertae sedis</taxon>
        <taxon>Mucoromycota</taxon>
        <taxon>Glomeromycotina</taxon>
        <taxon>Glomeromycetes</taxon>
        <taxon>Diversisporales</taxon>
        <taxon>Gigasporaceae</taxon>
        <taxon>Dentiscutata</taxon>
    </lineage>
</organism>
<accession>A0ACA9NGD5</accession>
<feature type="non-terminal residue" evidence="1">
    <location>
        <position position="218"/>
    </location>
</feature>
<evidence type="ECO:0000313" key="2">
    <source>
        <dbReference type="Proteomes" id="UP000789702"/>
    </source>
</evidence>
<gene>
    <name evidence="1" type="ORF">DHETER_LOCUS9512</name>
</gene>
<protein>
    <submittedName>
        <fullName evidence="1">13393_t:CDS:1</fullName>
    </submittedName>
</protein>
<dbReference type="EMBL" id="CAJVPU010016827">
    <property type="protein sequence ID" value="CAG8655723.1"/>
    <property type="molecule type" value="Genomic_DNA"/>
</dbReference>
<sequence>DEGTIFIVGTLQCYSDNPAPERANDVPFDMSALLTFGFNKTQKMDNSLPNLQETITSLRDSLTANLVQASEDQRNACLVSLVSASITAKAERTNGDNTNNKQGYLSHGSTFTSHTDFVVAVQEYAIRQGFTMRLHKLKRNKAGAVRWREIVCSRNGTSSKKKESGDKPTRNRQSQRCKCPFLVRASLNGTSGLWEIISTKLEHNHDIGNTAKSNVTSQ</sequence>